<reference evidence="1" key="1">
    <citation type="submission" date="2017-07" db="EMBL/GenBank/DDBJ databases">
        <authorList>
            <person name="Mikheyev A."/>
            <person name="Grau M."/>
        </authorList>
    </citation>
    <scope>NUCLEOTIDE SEQUENCE</scope>
    <source>
        <tissue evidence="1">Venom_gland</tissue>
    </source>
</reference>
<organism evidence="1">
    <name type="scientific">Micrurus surinamensis</name>
    <name type="common">Surinam coral snake</name>
    <dbReference type="NCBI Taxonomy" id="129470"/>
    <lineage>
        <taxon>Eukaryota</taxon>
        <taxon>Metazoa</taxon>
        <taxon>Chordata</taxon>
        <taxon>Craniata</taxon>
        <taxon>Vertebrata</taxon>
        <taxon>Euteleostomi</taxon>
        <taxon>Lepidosauria</taxon>
        <taxon>Squamata</taxon>
        <taxon>Bifurcata</taxon>
        <taxon>Unidentata</taxon>
        <taxon>Episquamata</taxon>
        <taxon>Toxicofera</taxon>
        <taxon>Serpentes</taxon>
        <taxon>Colubroidea</taxon>
        <taxon>Elapidae</taxon>
        <taxon>Elapinae</taxon>
        <taxon>Micrurus</taxon>
    </lineage>
</organism>
<reference evidence="1" key="2">
    <citation type="submission" date="2017-11" db="EMBL/GenBank/DDBJ databases">
        <title>Coralsnake Venomics: Analyses of Venom Gland Transcriptomes and Proteomes of Six Brazilian Taxa.</title>
        <authorList>
            <person name="Aird S.D."/>
            <person name="Jorge da Silva N."/>
            <person name="Qiu L."/>
            <person name="Villar-Briones A."/>
            <person name="Aparecida-Saddi V."/>
            <person name="Campos-Telles M.P."/>
            <person name="Grau M."/>
            <person name="Mikheyev A.S."/>
        </authorList>
    </citation>
    <scope>NUCLEOTIDE SEQUENCE</scope>
    <source>
        <tissue evidence="1">Venom_gland</tissue>
    </source>
</reference>
<dbReference type="AlphaFoldDB" id="A0A2D4NM45"/>
<proteinExistence type="predicted"/>
<sequence>MAMKNIHVALDKLDSQKECVLKGTDPLESLERDMDCTDVESTQLTPYTSLKFKPAFFYNSRNLSEWRSDELVIPRRTEGNWGIGLSHLTRNHCHLDFVGKIVQLWSLNLLIFN</sequence>
<evidence type="ECO:0000313" key="1">
    <source>
        <dbReference type="EMBL" id="LAB46794.1"/>
    </source>
</evidence>
<protein>
    <submittedName>
        <fullName evidence="1">Uncharacterized protein</fullName>
    </submittedName>
</protein>
<name>A0A2D4NM45_MICSU</name>
<accession>A0A2D4NM45</accession>
<dbReference type="EMBL" id="IACN01003491">
    <property type="protein sequence ID" value="LAB46794.1"/>
    <property type="molecule type" value="Transcribed_RNA"/>
</dbReference>